<gene>
    <name evidence="1" type="ORF">GCM10010170_113550</name>
</gene>
<evidence type="ECO:0000313" key="2">
    <source>
        <dbReference type="Proteomes" id="UP001501444"/>
    </source>
</evidence>
<accession>A0ABP5V9K5</accession>
<dbReference type="InterPro" id="IPR037914">
    <property type="entry name" value="SpoVT-AbrB_sf"/>
</dbReference>
<sequence>MTVSHPIDAAAGPPQVPPALPMPALPELSQADVGYWLITTLDDAGRLANRSPVRALGWTAGQRLQASVHPAIGYVSRADTGPLAVAARGHVRLPAAMRHRLGLACGDRVLVAVRLEQDALVVYPLPIVASLLTAFEASAGITSQP</sequence>
<keyword evidence="2" id="KW-1185">Reference proteome</keyword>
<name>A0ABP5V9K5_9ACTN</name>
<reference evidence="2" key="1">
    <citation type="journal article" date="2019" name="Int. J. Syst. Evol. Microbiol.">
        <title>The Global Catalogue of Microorganisms (GCM) 10K type strain sequencing project: providing services to taxonomists for standard genome sequencing and annotation.</title>
        <authorList>
            <consortium name="The Broad Institute Genomics Platform"/>
            <consortium name="The Broad Institute Genome Sequencing Center for Infectious Disease"/>
            <person name="Wu L."/>
            <person name="Ma J."/>
        </authorList>
    </citation>
    <scope>NUCLEOTIDE SEQUENCE [LARGE SCALE GENOMIC DNA]</scope>
    <source>
        <strain evidence="2">JCM 3272</strain>
    </source>
</reference>
<protein>
    <recommendedName>
        <fullName evidence="3">SpoVT-AbrB domain-containing protein</fullName>
    </recommendedName>
</protein>
<dbReference type="EMBL" id="BAAARV010000147">
    <property type="protein sequence ID" value="GAA2397134.1"/>
    <property type="molecule type" value="Genomic_DNA"/>
</dbReference>
<evidence type="ECO:0008006" key="3">
    <source>
        <dbReference type="Google" id="ProtNLM"/>
    </source>
</evidence>
<evidence type="ECO:0000313" key="1">
    <source>
        <dbReference type="EMBL" id="GAA2397134.1"/>
    </source>
</evidence>
<dbReference type="SUPFAM" id="SSF89447">
    <property type="entry name" value="AbrB/MazE/MraZ-like"/>
    <property type="match status" value="1"/>
</dbReference>
<comment type="caution">
    <text evidence="1">The sequence shown here is derived from an EMBL/GenBank/DDBJ whole genome shotgun (WGS) entry which is preliminary data.</text>
</comment>
<dbReference type="Proteomes" id="UP001501444">
    <property type="component" value="Unassembled WGS sequence"/>
</dbReference>
<proteinExistence type="predicted"/>
<organism evidence="1 2">
    <name type="scientific">Dactylosporangium salmoneum</name>
    <dbReference type="NCBI Taxonomy" id="53361"/>
    <lineage>
        <taxon>Bacteria</taxon>
        <taxon>Bacillati</taxon>
        <taxon>Actinomycetota</taxon>
        <taxon>Actinomycetes</taxon>
        <taxon>Micromonosporales</taxon>
        <taxon>Micromonosporaceae</taxon>
        <taxon>Dactylosporangium</taxon>
    </lineage>
</organism>
<dbReference type="RefSeq" id="WP_344621142.1">
    <property type="nucleotide sequence ID" value="NZ_BAAARV010000147.1"/>
</dbReference>